<protein>
    <submittedName>
        <fullName evidence="1">Uncharacterized protein</fullName>
    </submittedName>
</protein>
<accession>A0ACB8D230</accession>
<comment type="caution">
    <text evidence="1">The sequence shown here is derived from an EMBL/GenBank/DDBJ whole genome shotgun (WGS) entry which is preliminary data.</text>
</comment>
<organism evidence="1 2">
    <name type="scientific">Dermacentor silvarum</name>
    <name type="common">Tick</name>
    <dbReference type="NCBI Taxonomy" id="543639"/>
    <lineage>
        <taxon>Eukaryota</taxon>
        <taxon>Metazoa</taxon>
        <taxon>Ecdysozoa</taxon>
        <taxon>Arthropoda</taxon>
        <taxon>Chelicerata</taxon>
        <taxon>Arachnida</taxon>
        <taxon>Acari</taxon>
        <taxon>Parasitiformes</taxon>
        <taxon>Ixodida</taxon>
        <taxon>Ixodoidea</taxon>
        <taxon>Ixodidae</taxon>
        <taxon>Rhipicephalinae</taxon>
        <taxon>Dermacentor</taxon>
    </lineage>
</organism>
<keyword evidence="2" id="KW-1185">Reference proteome</keyword>
<dbReference type="EMBL" id="CM023472">
    <property type="protein sequence ID" value="KAH7958443.1"/>
    <property type="molecule type" value="Genomic_DNA"/>
</dbReference>
<evidence type="ECO:0000313" key="1">
    <source>
        <dbReference type="EMBL" id="KAH7958443.1"/>
    </source>
</evidence>
<gene>
    <name evidence="1" type="ORF">HPB49_001808</name>
</gene>
<sequence length="200" mass="22665">MDNICVRTQGVEVIQARRLGGSKTALLMLDGDVLPRFVYLFSGPYQPTRQYCMTCQKTGHRTDVCPKTVTRQCAQCGMGDPPQDPVCETTGAFCGGQHATGAPEFHKKLKQIQSRGRPKPQQQQHWSRPKQRGTIKQRWLSSERERSVTPGRSKSRSRPESRGRSSSLEARQPPPPQQKKMKREREISLMMRNAERSACI</sequence>
<evidence type="ECO:0000313" key="2">
    <source>
        <dbReference type="Proteomes" id="UP000821865"/>
    </source>
</evidence>
<proteinExistence type="predicted"/>
<dbReference type="Proteomes" id="UP000821865">
    <property type="component" value="Chromosome 3"/>
</dbReference>
<reference evidence="1" key="1">
    <citation type="submission" date="2020-05" db="EMBL/GenBank/DDBJ databases">
        <title>Large-scale comparative analyses of tick genomes elucidate their genetic diversity and vector capacities.</title>
        <authorList>
            <person name="Jia N."/>
            <person name="Wang J."/>
            <person name="Shi W."/>
            <person name="Du L."/>
            <person name="Sun Y."/>
            <person name="Zhan W."/>
            <person name="Jiang J."/>
            <person name="Wang Q."/>
            <person name="Zhang B."/>
            <person name="Ji P."/>
            <person name="Sakyi L.B."/>
            <person name="Cui X."/>
            <person name="Yuan T."/>
            <person name="Jiang B."/>
            <person name="Yang W."/>
            <person name="Lam T.T.-Y."/>
            <person name="Chang Q."/>
            <person name="Ding S."/>
            <person name="Wang X."/>
            <person name="Zhu J."/>
            <person name="Ruan X."/>
            <person name="Zhao L."/>
            <person name="Wei J."/>
            <person name="Que T."/>
            <person name="Du C."/>
            <person name="Cheng J."/>
            <person name="Dai P."/>
            <person name="Han X."/>
            <person name="Huang E."/>
            <person name="Gao Y."/>
            <person name="Liu J."/>
            <person name="Shao H."/>
            <person name="Ye R."/>
            <person name="Li L."/>
            <person name="Wei W."/>
            <person name="Wang X."/>
            <person name="Wang C."/>
            <person name="Yang T."/>
            <person name="Huo Q."/>
            <person name="Li W."/>
            <person name="Guo W."/>
            <person name="Chen H."/>
            <person name="Zhou L."/>
            <person name="Ni X."/>
            <person name="Tian J."/>
            <person name="Zhou Y."/>
            <person name="Sheng Y."/>
            <person name="Liu T."/>
            <person name="Pan Y."/>
            <person name="Xia L."/>
            <person name="Li J."/>
            <person name="Zhao F."/>
            <person name="Cao W."/>
        </authorList>
    </citation>
    <scope>NUCLEOTIDE SEQUENCE</scope>
    <source>
        <strain evidence="1">Dsil-2018</strain>
    </source>
</reference>
<name>A0ACB8D230_DERSI</name>